<dbReference type="EMBL" id="CP045429">
    <property type="protein sequence ID" value="QPB83412.1"/>
    <property type="molecule type" value="Genomic_DNA"/>
</dbReference>
<evidence type="ECO:0000313" key="1">
    <source>
        <dbReference type="EMBL" id="QPB83412.1"/>
    </source>
</evidence>
<dbReference type="Proteomes" id="UP000305729">
    <property type="component" value="Chromosome 1"/>
</dbReference>
<dbReference type="AlphaFoldDB" id="A0A5S3UPG0"/>
<protein>
    <submittedName>
        <fullName evidence="1">Uncharacterized protein</fullName>
    </submittedName>
</protein>
<reference evidence="1 2" key="1">
    <citation type="submission" date="2019-10" db="EMBL/GenBank/DDBJ databases">
        <title>Pseudoalteromonas rubra S4059.</title>
        <authorList>
            <person name="Paulsen S."/>
            <person name="Wang X."/>
        </authorList>
    </citation>
    <scope>NUCLEOTIDE SEQUENCE [LARGE SCALE GENOMIC DNA]</scope>
    <source>
        <strain evidence="1 2">S4059</strain>
    </source>
</reference>
<name>A0A5S3UPG0_9GAMM</name>
<sequence length="106" mass="11556">MMQDISKEAMCAIASKLGLPEISPSWQGIDAVLPLLDKIKGEGGIVIIKFDGERNSEDDNGQYTLMISGTPLAGDFIRTDSETVEEGLATVITEYAEKVWQLSINH</sequence>
<accession>A0A5S3UPG0</accession>
<organism evidence="1 2">
    <name type="scientific">Pseudoalteromonas rubra</name>
    <dbReference type="NCBI Taxonomy" id="43658"/>
    <lineage>
        <taxon>Bacteria</taxon>
        <taxon>Pseudomonadati</taxon>
        <taxon>Pseudomonadota</taxon>
        <taxon>Gammaproteobacteria</taxon>
        <taxon>Alteromonadales</taxon>
        <taxon>Pseudoalteromonadaceae</taxon>
        <taxon>Pseudoalteromonas</taxon>
    </lineage>
</organism>
<dbReference type="RefSeq" id="WP_138539817.1">
    <property type="nucleotide sequence ID" value="NZ_CP045429.1"/>
</dbReference>
<evidence type="ECO:0000313" key="2">
    <source>
        <dbReference type="Proteomes" id="UP000305729"/>
    </source>
</evidence>
<proteinExistence type="predicted"/>
<gene>
    <name evidence="1" type="ORF">CWC22_010620</name>
</gene>